<dbReference type="Proteomes" id="UP000324748">
    <property type="component" value="Unassembled WGS sequence"/>
</dbReference>
<dbReference type="GO" id="GO:0005739">
    <property type="term" value="C:mitochondrion"/>
    <property type="evidence" value="ECO:0007669"/>
    <property type="project" value="UniProtKB-SubCell"/>
</dbReference>
<evidence type="ECO:0000256" key="1">
    <source>
        <dbReference type="ARBA" id="ARBA00000813"/>
    </source>
</evidence>
<evidence type="ECO:0000313" key="12">
    <source>
        <dbReference type="EMBL" id="KAA1093380.1"/>
    </source>
</evidence>
<keyword evidence="6" id="KW-0560">Oxidoreductase</keyword>
<evidence type="ECO:0000313" key="13">
    <source>
        <dbReference type="EMBL" id="KAA1119566.1"/>
    </source>
</evidence>
<dbReference type="EC" id="1.1.99.24" evidence="4"/>
<dbReference type="PANTHER" id="PTHR11496:SF83">
    <property type="entry name" value="HYDROXYACID-OXOACID TRANSHYDROGENASE, MITOCHONDRIAL"/>
    <property type="match status" value="1"/>
</dbReference>
<dbReference type="Pfam" id="PF00465">
    <property type="entry name" value="Fe-ADH"/>
    <property type="match status" value="1"/>
</dbReference>
<evidence type="ECO:0000313" key="14">
    <source>
        <dbReference type="EMBL" id="KAA1120723.1"/>
    </source>
</evidence>
<dbReference type="OrthoDB" id="339764at2759"/>
<dbReference type="Gene3D" id="3.40.50.1970">
    <property type="match status" value="1"/>
</dbReference>
<dbReference type="GO" id="GO:0047988">
    <property type="term" value="F:hydroxyacid-oxoacid transhydrogenase activity"/>
    <property type="evidence" value="ECO:0007669"/>
    <property type="project" value="UniProtKB-EC"/>
</dbReference>
<dbReference type="GO" id="GO:0046872">
    <property type="term" value="F:metal ion binding"/>
    <property type="evidence" value="ECO:0007669"/>
    <property type="project" value="InterPro"/>
</dbReference>
<evidence type="ECO:0000256" key="4">
    <source>
        <dbReference type="ARBA" id="ARBA00013182"/>
    </source>
</evidence>
<comment type="caution">
    <text evidence="13">The sequence shown here is derived from an EMBL/GenBank/DDBJ whole genome shotgun (WGS) entry which is preliminary data.</text>
</comment>
<dbReference type="GO" id="GO:0004022">
    <property type="term" value="F:alcohol dehydrogenase (NAD+) activity"/>
    <property type="evidence" value="ECO:0007669"/>
    <property type="project" value="InterPro"/>
</dbReference>
<keyword evidence="15" id="KW-1185">Reference proteome</keyword>
<proteinExistence type="inferred from homology"/>
<dbReference type="PANTHER" id="PTHR11496">
    <property type="entry name" value="ALCOHOL DEHYDROGENASE"/>
    <property type="match status" value="1"/>
</dbReference>
<evidence type="ECO:0000259" key="9">
    <source>
        <dbReference type="Pfam" id="PF00465"/>
    </source>
</evidence>
<dbReference type="FunFam" id="1.20.1090.10:FF:000003">
    <property type="entry name" value="Probable hydroxyacid-oxoacid transhydrogenase, mitochondrial"/>
    <property type="match status" value="1"/>
</dbReference>
<evidence type="ECO:0000313" key="16">
    <source>
        <dbReference type="Proteomes" id="UP000325313"/>
    </source>
</evidence>
<keyword evidence="7" id="KW-0496">Mitochondrion</keyword>
<evidence type="ECO:0000256" key="5">
    <source>
        <dbReference type="ARBA" id="ARBA00022946"/>
    </source>
</evidence>
<comment type="catalytic activity">
    <reaction evidence="1">
        <text>(S)-3-hydroxybutanoate + 2-oxoglutarate = (R)-2-hydroxyglutarate + acetoacetate</text>
        <dbReference type="Rhea" id="RHEA:23048"/>
        <dbReference type="ChEBI" id="CHEBI:11047"/>
        <dbReference type="ChEBI" id="CHEBI:13705"/>
        <dbReference type="ChEBI" id="CHEBI:15801"/>
        <dbReference type="ChEBI" id="CHEBI:16810"/>
        <dbReference type="EC" id="1.1.99.24"/>
    </reaction>
</comment>
<dbReference type="EMBL" id="VDEP01000241">
    <property type="protein sequence ID" value="KAA1120723.1"/>
    <property type="molecule type" value="Genomic_DNA"/>
</dbReference>
<comment type="similarity">
    <text evidence="3">Belongs to the iron-containing alcohol dehydrogenase family. Hydroxyacid-oxoacid transhydrogenase subfamily.</text>
</comment>
<dbReference type="FunFam" id="3.40.50.1970:FF:000009">
    <property type="entry name" value="Fe-containing alcohol dehydrogenase"/>
    <property type="match status" value="1"/>
</dbReference>
<evidence type="ECO:0000313" key="15">
    <source>
        <dbReference type="Proteomes" id="UP000324748"/>
    </source>
</evidence>
<dbReference type="InterPro" id="IPR001670">
    <property type="entry name" value="ADH_Fe/GldA"/>
</dbReference>
<sequence>MLTPTKSAAAIRLIQAARQSFAGCQSHGCPCPAHQAIQNQHSPTDIRSAARSILSNGRARSFAAPVDSLTEYAFEVSAAQLRFGEGVTREVGMDFQNMKARKVGVFTDKTIMNLYPMKAAMESLEMAGISYEVFNECKVEPNQESWERAISFSRTHDFSHFLAVGGGSVIDTCKVANLYSCYPDADLLEFVNAPIGKGSPIERSLKPLIAVPTTAGTGSETTGTAIFDYTPLQAKTGIANRALRPTLGIVDPLSTDSCPRAVHVNSGLDVLFHSLESYTAIPYYMRTPRPSNPKYRPAYQGRNPISDVFSLWALKTTVEYLPRVAKDPTDREAKTQMLLASTFAGIGFGNAGVHLCHGFSYPISGLNKKLAKWSGSGYEVEGPLVPHGLSVALTGPAVFRFTAASSPDRHREAADIFGRARGEGSSAHVADADVGELIHDRIAQFLVELGLPRGLNGIGYHPQNIEALVAGTLPQKRVLDLAPGDSNAEALSQILEKAMSF</sequence>
<dbReference type="EMBL" id="VDEP01000375">
    <property type="protein sequence ID" value="KAA1093380.1"/>
    <property type="molecule type" value="Genomic_DNA"/>
</dbReference>
<organism evidence="13 15">
    <name type="scientific">Puccinia graminis f. sp. tritici</name>
    <dbReference type="NCBI Taxonomy" id="56615"/>
    <lineage>
        <taxon>Eukaryota</taxon>
        <taxon>Fungi</taxon>
        <taxon>Dikarya</taxon>
        <taxon>Basidiomycota</taxon>
        <taxon>Pucciniomycotina</taxon>
        <taxon>Pucciniomycetes</taxon>
        <taxon>Pucciniales</taxon>
        <taxon>Pucciniaceae</taxon>
        <taxon>Puccinia</taxon>
    </lineage>
</organism>
<dbReference type="AlphaFoldDB" id="A0A5B0R228"/>
<evidence type="ECO:0000256" key="6">
    <source>
        <dbReference type="ARBA" id="ARBA00023002"/>
    </source>
</evidence>
<dbReference type="SUPFAM" id="SSF56796">
    <property type="entry name" value="Dehydroquinate synthase-like"/>
    <property type="match status" value="1"/>
</dbReference>
<evidence type="ECO:0000259" key="10">
    <source>
        <dbReference type="Pfam" id="PF25137"/>
    </source>
</evidence>
<dbReference type="Pfam" id="PF25137">
    <property type="entry name" value="ADH_Fe_C"/>
    <property type="match status" value="2"/>
</dbReference>
<evidence type="ECO:0000256" key="2">
    <source>
        <dbReference type="ARBA" id="ARBA00004173"/>
    </source>
</evidence>
<evidence type="ECO:0000256" key="8">
    <source>
        <dbReference type="ARBA" id="ARBA00049496"/>
    </source>
</evidence>
<evidence type="ECO:0000256" key="3">
    <source>
        <dbReference type="ARBA" id="ARBA00010005"/>
    </source>
</evidence>
<feature type="domain" description="Fe-containing alcohol dehydrogenase-like C-terminal" evidence="10">
    <location>
        <begin position="385"/>
        <end position="499"/>
    </location>
</feature>
<dbReference type="CDD" id="cd08190">
    <property type="entry name" value="HOT"/>
    <property type="match status" value="1"/>
</dbReference>
<dbReference type="EMBL" id="VSWC01000001">
    <property type="protein sequence ID" value="KAA1119566.1"/>
    <property type="molecule type" value="Genomic_DNA"/>
</dbReference>
<comment type="catalytic activity">
    <reaction evidence="8">
        <text>4-hydroxybutanoate + 2-oxoglutarate = (R)-2-hydroxyglutarate + succinate semialdehyde</text>
        <dbReference type="Rhea" id="RHEA:24734"/>
        <dbReference type="ChEBI" id="CHEBI:15801"/>
        <dbReference type="ChEBI" id="CHEBI:16724"/>
        <dbReference type="ChEBI" id="CHEBI:16810"/>
        <dbReference type="ChEBI" id="CHEBI:57706"/>
        <dbReference type="EC" id="1.1.99.24"/>
    </reaction>
</comment>
<keyword evidence="5" id="KW-0809">Transit peptide</keyword>
<accession>A0A5B0R228</accession>
<protein>
    <recommendedName>
        <fullName evidence="4">hydroxyacid-oxoacid transhydrogenase</fullName>
        <ecNumber evidence="4">1.1.99.24</ecNumber>
    </recommendedName>
</protein>
<dbReference type="Gene3D" id="1.20.1090.10">
    <property type="entry name" value="Dehydroquinate synthase-like - alpha domain"/>
    <property type="match status" value="1"/>
</dbReference>
<dbReference type="InterPro" id="IPR056798">
    <property type="entry name" value="ADH_Fe_C"/>
</dbReference>
<feature type="domain" description="Alcohol dehydrogenase iron-type/glycerol dehydrogenase GldA" evidence="9">
    <location>
        <begin position="80"/>
        <end position="252"/>
    </location>
</feature>
<evidence type="ECO:0000256" key="7">
    <source>
        <dbReference type="ARBA" id="ARBA00023128"/>
    </source>
</evidence>
<dbReference type="Proteomes" id="UP000325313">
    <property type="component" value="Unassembled WGS sequence"/>
</dbReference>
<evidence type="ECO:0000313" key="11">
    <source>
        <dbReference type="EMBL" id="KAA1084144.1"/>
    </source>
</evidence>
<comment type="subcellular location">
    <subcellularLocation>
        <location evidence="2">Mitochondrion</location>
    </subcellularLocation>
</comment>
<dbReference type="InterPro" id="IPR039697">
    <property type="entry name" value="Alcohol_dehydrogenase_Fe"/>
</dbReference>
<gene>
    <name evidence="11" type="ORF">PGT21_018966</name>
    <name evidence="13" type="ORF">PGT21_029290</name>
    <name evidence="14" type="ORF">PGTUg99_001787</name>
    <name evidence="12" type="ORF">PGTUg99_027291</name>
</gene>
<dbReference type="EMBL" id="VSWC01000118">
    <property type="protein sequence ID" value="KAA1084144.1"/>
    <property type="molecule type" value="Genomic_DNA"/>
</dbReference>
<dbReference type="InterPro" id="IPR042157">
    <property type="entry name" value="HOT"/>
</dbReference>
<reference evidence="15 16" key="1">
    <citation type="submission" date="2019-05" db="EMBL/GenBank/DDBJ databases">
        <title>Emergence of the Ug99 lineage of the wheat stem rust pathogen through somatic hybridization.</title>
        <authorList>
            <person name="Li F."/>
            <person name="Upadhyaya N.M."/>
            <person name="Sperschneider J."/>
            <person name="Matny O."/>
            <person name="Nguyen-Phuc H."/>
            <person name="Mago R."/>
            <person name="Raley C."/>
            <person name="Miller M.E."/>
            <person name="Silverstein K.A.T."/>
            <person name="Henningsen E."/>
            <person name="Hirsch C.D."/>
            <person name="Visser B."/>
            <person name="Pretorius Z.A."/>
            <person name="Steffenson B.J."/>
            <person name="Schwessinger B."/>
            <person name="Dodds P.N."/>
            <person name="Figueroa M."/>
        </authorList>
    </citation>
    <scope>NUCLEOTIDE SEQUENCE [LARGE SCALE GENOMIC DNA]</scope>
    <source>
        <strain evidence="13">21-0</strain>
        <strain evidence="12 16">Ug99</strain>
    </source>
</reference>
<feature type="domain" description="Fe-containing alcohol dehydrogenase-like C-terminal" evidence="10">
    <location>
        <begin position="302"/>
        <end position="365"/>
    </location>
</feature>
<name>A0A5B0R228_PUCGR</name>